<reference evidence="3" key="1">
    <citation type="submission" date="2021-03" db="EMBL/GenBank/DDBJ databases">
        <title>Pengzhenrongella sicca gen. nov., sp. nov., a new member of suborder Micrococcineae isolated from High-Arctic tundra soil.</title>
        <authorList>
            <person name="Peng F."/>
        </authorList>
    </citation>
    <scope>NUCLEOTIDE SEQUENCE</scope>
    <source>
        <strain evidence="3">LRZ-2</strain>
    </source>
</reference>
<dbReference type="Gene3D" id="2.160.20.10">
    <property type="entry name" value="Single-stranded right-handed beta-helix, Pectin lyase-like"/>
    <property type="match status" value="1"/>
</dbReference>
<evidence type="ECO:0000313" key="3">
    <source>
        <dbReference type="EMBL" id="QTE31608.1"/>
    </source>
</evidence>
<accession>A0A8A4ZPQ0</accession>
<name>A0A8A4ZPQ0_9MICO</name>
<keyword evidence="4" id="KW-1185">Reference proteome</keyword>
<dbReference type="Pfam" id="PF13229">
    <property type="entry name" value="Beta_helix"/>
    <property type="match status" value="1"/>
</dbReference>
<sequence>MTAGAPLAPTNGTTDDATDNPPDDDDDDDDDGDDDDGDLASLDAPSAIPDWMSAPTPTTAPCPAPTVRVGDAAELQAALDGAGPGTVIGLAAGVYTGNFVATASGSPERPARLCGPADAVIDGGNQEKGYALHLDGAQFWVLQGFTVRNAQKGVMADGTTGSVLSGLTVYGIGDEAIHLRGGSTDTLVEGNTISDTGRRKPKFGEGVYIGTAHSNWCDVSDCEPDLSDHNRVIGNLVYATTSEAIDVKEGTTGGLVQGNQFDGSGLVEADSWVDVKGNDWAITGNVGRATVLDGFQTHDVSDGWGTGNVFAENTGSLGDDPDGFLVALRPANENVVQCSNRLLGGVGGLSNESCG</sequence>
<feature type="region of interest" description="Disordered" evidence="1">
    <location>
        <begin position="1"/>
        <end position="65"/>
    </location>
</feature>
<dbReference type="Proteomes" id="UP000663937">
    <property type="component" value="Chromosome"/>
</dbReference>
<dbReference type="InterPro" id="IPR011050">
    <property type="entry name" value="Pectin_lyase_fold/virulence"/>
</dbReference>
<dbReference type="InterPro" id="IPR012334">
    <property type="entry name" value="Pectin_lyas_fold"/>
</dbReference>
<evidence type="ECO:0000313" key="4">
    <source>
        <dbReference type="Proteomes" id="UP000663937"/>
    </source>
</evidence>
<dbReference type="InterPro" id="IPR039448">
    <property type="entry name" value="Beta_helix"/>
</dbReference>
<dbReference type="EMBL" id="CP071868">
    <property type="protein sequence ID" value="QTE31608.1"/>
    <property type="molecule type" value="Genomic_DNA"/>
</dbReference>
<dbReference type="AlphaFoldDB" id="A0A8A4ZPQ0"/>
<protein>
    <submittedName>
        <fullName evidence="3">Right-handed parallel beta-helix repeat-containing protein</fullName>
    </submittedName>
</protein>
<proteinExistence type="predicted"/>
<gene>
    <name evidence="3" type="ORF">J4E96_17345</name>
</gene>
<organism evidence="3 4">
    <name type="scientific">Pengzhenrongella sicca</name>
    <dbReference type="NCBI Taxonomy" id="2819238"/>
    <lineage>
        <taxon>Bacteria</taxon>
        <taxon>Bacillati</taxon>
        <taxon>Actinomycetota</taxon>
        <taxon>Actinomycetes</taxon>
        <taxon>Micrococcales</taxon>
        <taxon>Pengzhenrongella</taxon>
    </lineage>
</organism>
<dbReference type="SMART" id="SM00710">
    <property type="entry name" value="PbH1"/>
    <property type="match status" value="5"/>
</dbReference>
<dbReference type="SUPFAM" id="SSF51126">
    <property type="entry name" value="Pectin lyase-like"/>
    <property type="match status" value="1"/>
</dbReference>
<evidence type="ECO:0000256" key="1">
    <source>
        <dbReference type="SAM" id="MobiDB-lite"/>
    </source>
</evidence>
<feature type="domain" description="Right handed beta helix" evidence="2">
    <location>
        <begin position="131"/>
        <end position="265"/>
    </location>
</feature>
<feature type="compositionally biased region" description="Acidic residues" evidence="1">
    <location>
        <begin position="16"/>
        <end position="38"/>
    </location>
</feature>
<dbReference type="InterPro" id="IPR006626">
    <property type="entry name" value="PbH1"/>
</dbReference>
<dbReference type="KEGG" id="psic:J4E96_17345"/>
<evidence type="ECO:0000259" key="2">
    <source>
        <dbReference type="Pfam" id="PF13229"/>
    </source>
</evidence>